<gene>
    <name evidence="1" type="ORF">PVK06_020545</name>
</gene>
<dbReference type="EMBL" id="JARKNE010000006">
    <property type="protein sequence ID" value="KAK5825687.1"/>
    <property type="molecule type" value="Genomic_DNA"/>
</dbReference>
<protein>
    <submittedName>
        <fullName evidence="1">Uncharacterized protein</fullName>
    </submittedName>
</protein>
<accession>A0ABR0PMM7</accession>
<comment type="caution">
    <text evidence="1">The sequence shown here is derived from an EMBL/GenBank/DDBJ whole genome shotgun (WGS) entry which is preliminary data.</text>
</comment>
<dbReference type="Proteomes" id="UP001358586">
    <property type="component" value="Chromosome 6"/>
</dbReference>
<keyword evidence="2" id="KW-1185">Reference proteome</keyword>
<proteinExistence type="predicted"/>
<name>A0ABR0PMM7_GOSAR</name>
<sequence length="121" mass="13766">MIMSMPIGLILMKQKEVRDNQVQETNVGHKTEDCFTLKNTIEEAMQNGELVGFVNQCVSQHGQSLRSYTKENGVERECIEEVEPTIRFREPPYRGSRAATTGAEFAAEEIRWAVARFGQLE</sequence>
<evidence type="ECO:0000313" key="1">
    <source>
        <dbReference type="EMBL" id="KAK5825687.1"/>
    </source>
</evidence>
<organism evidence="1 2">
    <name type="scientific">Gossypium arboreum</name>
    <name type="common">Tree cotton</name>
    <name type="synonym">Gossypium nanking</name>
    <dbReference type="NCBI Taxonomy" id="29729"/>
    <lineage>
        <taxon>Eukaryota</taxon>
        <taxon>Viridiplantae</taxon>
        <taxon>Streptophyta</taxon>
        <taxon>Embryophyta</taxon>
        <taxon>Tracheophyta</taxon>
        <taxon>Spermatophyta</taxon>
        <taxon>Magnoliopsida</taxon>
        <taxon>eudicotyledons</taxon>
        <taxon>Gunneridae</taxon>
        <taxon>Pentapetalae</taxon>
        <taxon>rosids</taxon>
        <taxon>malvids</taxon>
        <taxon>Malvales</taxon>
        <taxon>Malvaceae</taxon>
        <taxon>Malvoideae</taxon>
        <taxon>Gossypium</taxon>
    </lineage>
</organism>
<evidence type="ECO:0000313" key="2">
    <source>
        <dbReference type="Proteomes" id="UP001358586"/>
    </source>
</evidence>
<reference evidence="1 2" key="1">
    <citation type="submission" date="2023-03" db="EMBL/GenBank/DDBJ databases">
        <title>WGS of Gossypium arboreum.</title>
        <authorList>
            <person name="Yu D."/>
        </authorList>
    </citation>
    <scope>NUCLEOTIDE SEQUENCE [LARGE SCALE GENOMIC DNA]</scope>
    <source>
        <tissue evidence="1">Leaf</tissue>
    </source>
</reference>